<dbReference type="KEGG" id="ptm:GSPATT00018237001"/>
<dbReference type="PROSITE" id="PS51283">
    <property type="entry name" value="DUSP"/>
    <property type="match status" value="1"/>
</dbReference>
<dbReference type="HOGENOM" id="CLU_925786_0_0_1"/>
<dbReference type="GO" id="GO:0004843">
    <property type="term" value="F:cysteine-type deubiquitinase activity"/>
    <property type="evidence" value="ECO:0007669"/>
    <property type="project" value="InterPro"/>
</dbReference>
<organism evidence="2 3">
    <name type="scientific">Paramecium tetraurelia</name>
    <dbReference type="NCBI Taxonomy" id="5888"/>
    <lineage>
        <taxon>Eukaryota</taxon>
        <taxon>Sar</taxon>
        <taxon>Alveolata</taxon>
        <taxon>Ciliophora</taxon>
        <taxon>Intramacronucleata</taxon>
        <taxon>Oligohymenophorea</taxon>
        <taxon>Peniculida</taxon>
        <taxon>Parameciidae</taxon>
        <taxon>Paramecium</taxon>
    </lineage>
</organism>
<dbReference type="Gene3D" id="3.30.2230.10">
    <property type="entry name" value="DUSP-like"/>
    <property type="match status" value="1"/>
</dbReference>
<gene>
    <name evidence="2" type="ORF">GSPATT00018237001</name>
</gene>
<accession>A0DLK3</accession>
<reference evidence="2 3" key="1">
    <citation type="journal article" date="2006" name="Nature">
        <title>Global trends of whole-genome duplications revealed by the ciliate Paramecium tetraurelia.</title>
        <authorList>
            <consortium name="Genoscope"/>
            <person name="Aury J.-M."/>
            <person name="Jaillon O."/>
            <person name="Duret L."/>
            <person name="Noel B."/>
            <person name="Jubin C."/>
            <person name="Porcel B.M."/>
            <person name="Segurens B."/>
            <person name="Daubin V."/>
            <person name="Anthouard V."/>
            <person name="Aiach N."/>
            <person name="Arnaiz O."/>
            <person name="Billaut A."/>
            <person name="Beisson J."/>
            <person name="Blanc I."/>
            <person name="Bouhouche K."/>
            <person name="Camara F."/>
            <person name="Duharcourt S."/>
            <person name="Guigo R."/>
            <person name="Gogendeau D."/>
            <person name="Katinka M."/>
            <person name="Keller A.-M."/>
            <person name="Kissmehl R."/>
            <person name="Klotz C."/>
            <person name="Koll F."/>
            <person name="Le Moue A."/>
            <person name="Lepere C."/>
            <person name="Malinsky S."/>
            <person name="Nowacki M."/>
            <person name="Nowak J.K."/>
            <person name="Plattner H."/>
            <person name="Poulain J."/>
            <person name="Ruiz F."/>
            <person name="Serrano V."/>
            <person name="Zagulski M."/>
            <person name="Dessen P."/>
            <person name="Betermier M."/>
            <person name="Weissenbach J."/>
            <person name="Scarpelli C."/>
            <person name="Schachter V."/>
            <person name="Sperling L."/>
            <person name="Meyer E."/>
            <person name="Cohen J."/>
            <person name="Wincker P."/>
        </authorList>
    </citation>
    <scope>NUCLEOTIDE SEQUENCE [LARGE SCALE GENOMIC DNA]</scope>
    <source>
        <strain evidence="2 3">Stock d4-2</strain>
    </source>
</reference>
<dbReference type="RefSeq" id="XP_001451317.1">
    <property type="nucleotide sequence ID" value="XM_001451280.2"/>
</dbReference>
<dbReference type="Proteomes" id="UP000000600">
    <property type="component" value="Unassembled WGS sequence"/>
</dbReference>
<dbReference type="InterPro" id="IPR006615">
    <property type="entry name" value="Pept_C19_DUSP"/>
</dbReference>
<sequence>MFDQDFVYQYRTKNTLIKEGYAFAISTQWFRQFNSFLQNPNGVNISKIGEINNTSICDLNHSFQANVDGYSIPQQHSMTFSRIYQLKSNVKYGQDYEIISIEIWNYLKLYYNADYDVIVFVTQILPNLTNYFTCENLDQGVCICTEVFYLVLVVVQPHDKGLMMAIKVPACPWVKFDKFRTYIYDMLEQKINPKTFNNKAHMYYNGKKVPFKGNKTLQEMEINKEMQIMISCQSLTIGEVEEEIETDEDEDDQETEKNLHTKQEFLQILEQALNQQPTELLTLKSIQEIQECLEQNDFFQI</sequence>
<dbReference type="OMA" id="VCICTEV"/>
<dbReference type="AlphaFoldDB" id="A0DLK3"/>
<dbReference type="SUPFAM" id="SSF143791">
    <property type="entry name" value="DUSP-like"/>
    <property type="match status" value="1"/>
</dbReference>
<dbReference type="GeneID" id="5037102"/>
<dbReference type="OrthoDB" id="295016at2759"/>
<proteinExistence type="predicted"/>
<dbReference type="EMBL" id="CT868485">
    <property type="protein sequence ID" value="CAK83920.1"/>
    <property type="molecule type" value="Genomic_DNA"/>
</dbReference>
<feature type="domain" description="DUSP" evidence="1">
    <location>
        <begin position="1"/>
        <end position="124"/>
    </location>
</feature>
<evidence type="ECO:0000313" key="2">
    <source>
        <dbReference type="EMBL" id="CAK83920.1"/>
    </source>
</evidence>
<name>A0DLK3_PARTE</name>
<keyword evidence="3" id="KW-1185">Reference proteome</keyword>
<protein>
    <recommendedName>
        <fullName evidence="1">DUSP domain-containing protein</fullName>
    </recommendedName>
</protein>
<evidence type="ECO:0000313" key="3">
    <source>
        <dbReference type="Proteomes" id="UP000000600"/>
    </source>
</evidence>
<dbReference type="InParanoid" id="A0DLK3"/>
<evidence type="ECO:0000259" key="1">
    <source>
        <dbReference type="PROSITE" id="PS51283"/>
    </source>
</evidence>
<dbReference type="Pfam" id="PF06337">
    <property type="entry name" value="DUSP"/>
    <property type="match status" value="1"/>
</dbReference>
<dbReference type="InterPro" id="IPR035927">
    <property type="entry name" value="DUSP-like_sf"/>
</dbReference>